<keyword evidence="6" id="KW-0805">Transcription regulation</keyword>
<evidence type="ECO:0000256" key="4">
    <source>
        <dbReference type="ARBA" id="ARBA00022771"/>
    </source>
</evidence>
<dbReference type="InterPro" id="IPR036236">
    <property type="entry name" value="Znf_C2H2_sf"/>
</dbReference>
<dbReference type="Gene3D" id="3.30.160.60">
    <property type="entry name" value="Classic Zinc Finger"/>
    <property type="match status" value="2"/>
</dbReference>
<dbReference type="FunFam" id="3.30.160.60:FF:000472">
    <property type="entry name" value="myoneurin isoform X1"/>
    <property type="match status" value="1"/>
</dbReference>
<proteinExistence type="predicted"/>
<dbReference type="SUPFAM" id="SSF57667">
    <property type="entry name" value="beta-beta-alpha zinc fingers"/>
    <property type="match status" value="1"/>
</dbReference>
<evidence type="ECO:0000256" key="3">
    <source>
        <dbReference type="ARBA" id="ARBA00022737"/>
    </source>
</evidence>
<dbReference type="PANTHER" id="PTHR23235">
    <property type="entry name" value="KRUEPPEL-LIKE TRANSCRIPTION FACTOR"/>
    <property type="match status" value="1"/>
</dbReference>
<evidence type="ECO:0000256" key="8">
    <source>
        <dbReference type="ARBA" id="ARBA00023163"/>
    </source>
</evidence>
<accession>A0A2P4ST56</accession>
<evidence type="ECO:0000256" key="1">
    <source>
        <dbReference type="ARBA" id="ARBA00004123"/>
    </source>
</evidence>
<dbReference type="PROSITE" id="PS00028">
    <property type="entry name" value="ZINC_FINGER_C2H2_1"/>
    <property type="match status" value="2"/>
</dbReference>
<sequence>GEKPYSCGICGKSFSDSSAKRRHCILHTGKKPFSCPECSLQFARLDNLKSHLKIHSKEKQFQEASTAPSTNTNSEEVRNILQLQQYQLATSGGQEIQLLVADAVHNINFMPSHNQGISIVTAESAPNMATGQAANLTLLAQPPQQLQNLLLSAQQEQVEQIQNINVMANQIETAQPEQMHVITLSKEALEHLHAHQGQNEEIHLAGSSHPD</sequence>
<evidence type="ECO:0000256" key="10">
    <source>
        <dbReference type="PROSITE-ProRule" id="PRU00042"/>
    </source>
</evidence>
<feature type="domain" description="C2H2-type" evidence="11">
    <location>
        <begin position="33"/>
        <end position="60"/>
    </location>
</feature>
<keyword evidence="3" id="KW-0677">Repeat</keyword>
<evidence type="ECO:0000256" key="2">
    <source>
        <dbReference type="ARBA" id="ARBA00022723"/>
    </source>
</evidence>
<keyword evidence="2" id="KW-0479">Metal-binding</keyword>
<keyword evidence="13" id="KW-1185">Reference proteome</keyword>
<protein>
    <recommendedName>
        <fullName evidence="11">C2H2-type domain-containing protein</fullName>
    </recommendedName>
</protein>
<dbReference type="GO" id="GO:0005634">
    <property type="term" value="C:nucleus"/>
    <property type="evidence" value="ECO:0007669"/>
    <property type="project" value="UniProtKB-SubCell"/>
</dbReference>
<keyword evidence="5" id="KW-0862">Zinc</keyword>
<dbReference type="OrthoDB" id="6365676at2759"/>
<name>A0A2P4ST56_BAMTH</name>
<evidence type="ECO:0000256" key="9">
    <source>
        <dbReference type="ARBA" id="ARBA00023242"/>
    </source>
</evidence>
<reference evidence="12 13" key="1">
    <citation type="submission" date="2018-01" db="EMBL/GenBank/DDBJ databases">
        <title>Comparison of the Chinese Bamboo Partridge and Red Junglefowl genome sequences highlights the importance of demography in genome evolution.</title>
        <authorList>
            <person name="Tiley G.P."/>
            <person name="Kimball R.T."/>
            <person name="Braun E.L."/>
            <person name="Burleigh J.G."/>
        </authorList>
    </citation>
    <scope>NUCLEOTIDE SEQUENCE [LARGE SCALE GENOMIC DNA]</scope>
    <source>
        <strain evidence="12">RTK389</strain>
        <tissue evidence="12">Blood</tissue>
    </source>
</reference>
<keyword evidence="4 10" id="KW-0863">Zinc-finger</keyword>
<organism evidence="12 13">
    <name type="scientific">Bambusicola thoracicus</name>
    <name type="common">Chinese bamboo-partridge</name>
    <name type="synonym">Perdix thoracica</name>
    <dbReference type="NCBI Taxonomy" id="9083"/>
    <lineage>
        <taxon>Eukaryota</taxon>
        <taxon>Metazoa</taxon>
        <taxon>Chordata</taxon>
        <taxon>Craniata</taxon>
        <taxon>Vertebrata</taxon>
        <taxon>Euteleostomi</taxon>
        <taxon>Archelosauria</taxon>
        <taxon>Archosauria</taxon>
        <taxon>Dinosauria</taxon>
        <taxon>Saurischia</taxon>
        <taxon>Theropoda</taxon>
        <taxon>Coelurosauria</taxon>
        <taxon>Aves</taxon>
        <taxon>Neognathae</taxon>
        <taxon>Galloanserae</taxon>
        <taxon>Galliformes</taxon>
        <taxon>Phasianidae</taxon>
        <taxon>Perdicinae</taxon>
        <taxon>Bambusicola</taxon>
    </lineage>
</organism>
<keyword evidence="9" id="KW-0539">Nucleus</keyword>
<evidence type="ECO:0000256" key="5">
    <source>
        <dbReference type="ARBA" id="ARBA00022833"/>
    </source>
</evidence>
<dbReference type="SMART" id="SM00355">
    <property type="entry name" value="ZnF_C2H2"/>
    <property type="match status" value="2"/>
</dbReference>
<evidence type="ECO:0000313" key="12">
    <source>
        <dbReference type="EMBL" id="POI27308.1"/>
    </source>
</evidence>
<comment type="subcellular location">
    <subcellularLocation>
        <location evidence="1">Nucleus</location>
    </subcellularLocation>
</comment>
<dbReference type="EMBL" id="PPHD01024451">
    <property type="protein sequence ID" value="POI27308.1"/>
    <property type="molecule type" value="Genomic_DNA"/>
</dbReference>
<dbReference type="GO" id="GO:0000978">
    <property type="term" value="F:RNA polymerase II cis-regulatory region sequence-specific DNA binding"/>
    <property type="evidence" value="ECO:0007669"/>
    <property type="project" value="TreeGrafter"/>
</dbReference>
<keyword evidence="7" id="KW-0238">DNA-binding</keyword>
<feature type="domain" description="C2H2-type" evidence="11">
    <location>
        <begin position="5"/>
        <end position="32"/>
    </location>
</feature>
<dbReference type="GO" id="GO:0008270">
    <property type="term" value="F:zinc ion binding"/>
    <property type="evidence" value="ECO:0007669"/>
    <property type="project" value="UniProtKB-KW"/>
</dbReference>
<dbReference type="FunFam" id="3.30.160.60:FF:000267">
    <property type="entry name" value="Zinc finger and BTB domain-containing 49"/>
    <property type="match status" value="1"/>
</dbReference>
<dbReference type="Proteomes" id="UP000237246">
    <property type="component" value="Unassembled WGS sequence"/>
</dbReference>
<dbReference type="Pfam" id="PF00096">
    <property type="entry name" value="zf-C2H2"/>
    <property type="match status" value="1"/>
</dbReference>
<keyword evidence="8" id="KW-0804">Transcription</keyword>
<evidence type="ECO:0000256" key="7">
    <source>
        <dbReference type="ARBA" id="ARBA00023125"/>
    </source>
</evidence>
<dbReference type="PANTHER" id="PTHR23235:SF178">
    <property type="entry name" value="C2H2-TYPE DOMAIN-CONTAINING PROTEIN-RELATED"/>
    <property type="match status" value="1"/>
</dbReference>
<dbReference type="PROSITE" id="PS50157">
    <property type="entry name" value="ZINC_FINGER_C2H2_2"/>
    <property type="match status" value="2"/>
</dbReference>
<gene>
    <name evidence="12" type="ORF">CIB84_008944</name>
</gene>
<evidence type="ECO:0000256" key="6">
    <source>
        <dbReference type="ARBA" id="ARBA00023015"/>
    </source>
</evidence>
<evidence type="ECO:0000313" key="13">
    <source>
        <dbReference type="Proteomes" id="UP000237246"/>
    </source>
</evidence>
<comment type="caution">
    <text evidence="12">The sequence shown here is derived from an EMBL/GenBank/DDBJ whole genome shotgun (WGS) entry which is preliminary data.</text>
</comment>
<dbReference type="GO" id="GO:0000981">
    <property type="term" value="F:DNA-binding transcription factor activity, RNA polymerase II-specific"/>
    <property type="evidence" value="ECO:0007669"/>
    <property type="project" value="TreeGrafter"/>
</dbReference>
<dbReference type="InterPro" id="IPR013087">
    <property type="entry name" value="Znf_C2H2_type"/>
</dbReference>
<evidence type="ECO:0000259" key="11">
    <source>
        <dbReference type="PROSITE" id="PS50157"/>
    </source>
</evidence>
<feature type="non-terminal residue" evidence="12">
    <location>
        <position position="1"/>
    </location>
</feature>
<dbReference type="AlphaFoldDB" id="A0A2P4ST56"/>